<feature type="domain" description="Peptidase S8/S53" evidence="10">
    <location>
        <begin position="141"/>
        <end position="369"/>
    </location>
</feature>
<comment type="caution">
    <text evidence="12">The sequence shown here is derived from an EMBL/GenBank/DDBJ whole genome shotgun (WGS) entry which is preliminary data.</text>
</comment>
<name>A0ABS2WHQ9_9BACL</name>
<evidence type="ECO:0000256" key="5">
    <source>
        <dbReference type="ARBA" id="ARBA00022801"/>
    </source>
</evidence>
<dbReference type="InterPro" id="IPR022398">
    <property type="entry name" value="Peptidase_S8_His-AS"/>
</dbReference>
<reference evidence="12" key="1">
    <citation type="journal article" date="2024" name="Int. J. Syst. Evol. Microbiol.">
        <title>Polycladomyces zharkentensis sp. nov., a novel thermophilic cellulose- and starch-degrading member of the Bacillota from a geothermal aquifer in Kazakhstan.</title>
        <authorList>
            <person name="Mashzhan A."/>
            <person name="Kistaubayeva A."/>
            <person name="Javier-Lopez R."/>
            <person name="Bissenova U."/>
            <person name="Bissenbay A."/>
            <person name="Birkeland N.K."/>
        </authorList>
    </citation>
    <scope>NUCLEOTIDE SEQUENCE</scope>
    <source>
        <strain evidence="12">ZKZ2T</strain>
    </source>
</reference>
<accession>A0ABS2WHQ9</accession>
<dbReference type="Gene3D" id="3.30.70.80">
    <property type="entry name" value="Peptidase S8 propeptide/proteinase inhibitor I9"/>
    <property type="match status" value="1"/>
</dbReference>
<dbReference type="Gene3D" id="3.40.50.200">
    <property type="entry name" value="Peptidase S8/S53 domain"/>
    <property type="match status" value="1"/>
</dbReference>
<dbReference type="SUPFAM" id="SSF54897">
    <property type="entry name" value="Protease propeptides/inhibitors"/>
    <property type="match status" value="1"/>
</dbReference>
<feature type="signal peptide" evidence="9">
    <location>
        <begin position="1"/>
        <end position="27"/>
    </location>
</feature>
<evidence type="ECO:0000256" key="6">
    <source>
        <dbReference type="ARBA" id="ARBA00022825"/>
    </source>
</evidence>
<evidence type="ECO:0000256" key="9">
    <source>
        <dbReference type="SAM" id="SignalP"/>
    </source>
</evidence>
<dbReference type="InterPro" id="IPR050131">
    <property type="entry name" value="Peptidase_S8_subtilisin-like"/>
</dbReference>
<dbReference type="InterPro" id="IPR023828">
    <property type="entry name" value="Peptidase_S8_Ser-AS"/>
</dbReference>
<dbReference type="InterPro" id="IPR036852">
    <property type="entry name" value="Peptidase_S8/S53_dom_sf"/>
</dbReference>
<keyword evidence="3" id="KW-0964">Secreted</keyword>
<dbReference type="PROSITE" id="PS00136">
    <property type="entry name" value="SUBTILASE_ASP"/>
    <property type="match status" value="1"/>
</dbReference>
<comment type="similarity">
    <text evidence="2 7 8">Belongs to the peptidase S8 family.</text>
</comment>
<dbReference type="InterPro" id="IPR023827">
    <property type="entry name" value="Peptidase_S8_Asp-AS"/>
</dbReference>
<dbReference type="Proteomes" id="UP001177120">
    <property type="component" value="Unassembled WGS sequence"/>
</dbReference>
<feature type="active site" description="Charge relay system" evidence="7">
    <location>
        <position position="182"/>
    </location>
</feature>
<keyword evidence="9" id="KW-0732">Signal</keyword>
<organism evidence="12 13">
    <name type="scientific">Polycladomyces zharkentensis</name>
    <dbReference type="NCBI Taxonomy" id="2807616"/>
    <lineage>
        <taxon>Bacteria</taxon>
        <taxon>Bacillati</taxon>
        <taxon>Bacillota</taxon>
        <taxon>Bacilli</taxon>
        <taxon>Bacillales</taxon>
        <taxon>Thermoactinomycetaceae</taxon>
        <taxon>Polycladomyces</taxon>
    </lineage>
</organism>
<dbReference type="Pfam" id="PF22148">
    <property type="entry name" value="Fervidolysin_NPro-like"/>
    <property type="match status" value="1"/>
</dbReference>
<evidence type="ECO:0000256" key="7">
    <source>
        <dbReference type="PROSITE-ProRule" id="PRU01240"/>
    </source>
</evidence>
<dbReference type="InterPro" id="IPR054399">
    <property type="entry name" value="Fervidolysin-like_N_prodom"/>
</dbReference>
<feature type="chain" id="PRO_5045088498" evidence="9">
    <location>
        <begin position="28"/>
        <end position="390"/>
    </location>
</feature>
<dbReference type="PROSITE" id="PS00137">
    <property type="entry name" value="SUBTILASE_HIS"/>
    <property type="match status" value="1"/>
</dbReference>
<dbReference type="PROSITE" id="PS51892">
    <property type="entry name" value="SUBTILASE"/>
    <property type="match status" value="1"/>
</dbReference>
<dbReference type="EMBL" id="JAFHAP010000006">
    <property type="protein sequence ID" value="MBN2909085.1"/>
    <property type="molecule type" value="Genomic_DNA"/>
</dbReference>
<evidence type="ECO:0000256" key="1">
    <source>
        <dbReference type="ARBA" id="ARBA00004613"/>
    </source>
</evidence>
<evidence type="ECO:0000259" key="11">
    <source>
        <dbReference type="Pfam" id="PF22148"/>
    </source>
</evidence>
<evidence type="ECO:0000256" key="3">
    <source>
        <dbReference type="ARBA" id="ARBA00022525"/>
    </source>
</evidence>
<dbReference type="PANTHER" id="PTHR43806">
    <property type="entry name" value="PEPTIDASE S8"/>
    <property type="match status" value="1"/>
</dbReference>
<evidence type="ECO:0000259" key="10">
    <source>
        <dbReference type="Pfam" id="PF00082"/>
    </source>
</evidence>
<keyword evidence="5 7" id="KW-0378">Hydrolase</keyword>
<feature type="active site" description="Charge relay system" evidence="7">
    <location>
        <position position="149"/>
    </location>
</feature>
<dbReference type="PROSITE" id="PS00138">
    <property type="entry name" value="SUBTILASE_SER"/>
    <property type="match status" value="1"/>
</dbReference>
<evidence type="ECO:0000313" key="12">
    <source>
        <dbReference type="EMBL" id="MBN2909085.1"/>
    </source>
</evidence>
<dbReference type="PRINTS" id="PR00723">
    <property type="entry name" value="SUBTILISIN"/>
</dbReference>
<protein>
    <submittedName>
        <fullName evidence="12">S8 family serine peptidase</fullName>
    </submittedName>
</protein>
<evidence type="ECO:0000256" key="2">
    <source>
        <dbReference type="ARBA" id="ARBA00011073"/>
    </source>
</evidence>
<keyword evidence="13" id="KW-1185">Reference proteome</keyword>
<sequence length="390" mass="40484">MRRMLSVLVALLMVAALAIPASGGVQAASTDAKAAFAPGEVIVKFKNGTSTSTKQAVHSQESGRVLFRSKEIGFDVVKIPSGKSVTQAVREYRNNPNVEYAEPNYIYHADWTPNDPYFSTQQWGPQKVQAPAAWDITRGSSSVRIAIIDTGVQYNHPDLSGKVVLGHDYVDGDNDPYDGNGHGTHCAGIAAAVTNNGTGIAGMAPNASILAVRVLDNNGSGTLDAVANGIIYAADNGAKVISLSLGGSAGSTTLQNAVNYAWNKGAVVVAAAGNSGTNLPSYPAYYSNAIAVAATTSSDVKASYSNWGSWVDVAAPGSSIYSTYPTNTYASLSGTSMATPHVAGLAGLLAAQGRSNSNIRAAIQNTADAISGTGTYWTYGRINAYRAVQY</sequence>
<dbReference type="SUPFAM" id="SSF52743">
    <property type="entry name" value="Subtilisin-like"/>
    <property type="match status" value="1"/>
</dbReference>
<evidence type="ECO:0000256" key="8">
    <source>
        <dbReference type="RuleBase" id="RU003355"/>
    </source>
</evidence>
<comment type="subcellular location">
    <subcellularLocation>
        <location evidence="1">Secreted</location>
    </subcellularLocation>
</comment>
<dbReference type="InterPro" id="IPR037045">
    <property type="entry name" value="S8pro/Inhibitor_I9_sf"/>
</dbReference>
<keyword evidence="6 7" id="KW-0720">Serine protease</keyword>
<proteinExistence type="inferred from homology"/>
<keyword evidence="4 7" id="KW-0645">Protease</keyword>
<dbReference type="CDD" id="cd07484">
    <property type="entry name" value="Peptidases_S8_Thermitase_like"/>
    <property type="match status" value="1"/>
</dbReference>
<dbReference type="Pfam" id="PF00082">
    <property type="entry name" value="Peptidase_S8"/>
    <property type="match status" value="1"/>
</dbReference>
<dbReference type="InterPro" id="IPR015500">
    <property type="entry name" value="Peptidase_S8_subtilisin-rel"/>
</dbReference>
<gene>
    <name evidence="12" type="ORF">JQC72_06060</name>
</gene>
<evidence type="ECO:0000313" key="13">
    <source>
        <dbReference type="Proteomes" id="UP001177120"/>
    </source>
</evidence>
<dbReference type="InterPro" id="IPR000209">
    <property type="entry name" value="Peptidase_S8/S53_dom"/>
</dbReference>
<dbReference type="PANTHER" id="PTHR43806:SF11">
    <property type="entry name" value="CEREVISIN-RELATED"/>
    <property type="match status" value="1"/>
</dbReference>
<evidence type="ECO:0000256" key="4">
    <source>
        <dbReference type="ARBA" id="ARBA00022670"/>
    </source>
</evidence>
<feature type="active site" description="Charge relay system" evidence="7">
    <location>
        <position position="336"/>
    </location>
</feature>
<dbReference type="InterPro" id="IPR034084">
    <property type="entry name" value="Thermitase-like_dom"/>
</dbReference>
<feature type="domain" description="Fervidolysin-like N-terminal prodomain" evidence="11">
    <location>
        <begin position="25"/>
        <end position="104"/>
    </location>
</feature>